<evidence type="ECO:0000313" key="2">
    <source>
        <dbReference type="EMBL" id="MCI85514.1"/>
    </source>
</evidence>
<feature type="non-terminal residue" evidence="2">
    <location>
        <position position="1"/>
    </location>
</feature>
<evidence type="ECO:0000256" key="1">
    <source>
        <dbReference type="SAM" id="MobiDB-lite"/>
    </source>
</evidence>
<organism evidence="2 3">
    <name type="scientific">Trifolium medium</name>
    <dbReference type="NCBI Taxonomy" id="97028"/>
    <lineage>
        <taxon>Eukaryota</taxon>
        <taxon>Viridiplantae</taxon>
        <taxon>Streptophyta</taxon>
        <taxon>Embryophyta</taxon>
        <taxon>Tracheophyta</taxon>
        <taxon>Spermatophyta</taxon>
        <taxon>Magnoliopsida</taxon>
        <taxon>eudicotyledons</taxon>
        <taxon>Gunneridae</taxon>
        <taxon>Pentapetalae</taxon>
        <taxon>rosids</taxon>
        <taxon>fabids</taxon>
        <taxon>Fabales</taxon>
        <taxon>Fabaceae</taxon>
        <taxon>Papilionoideae</taxon>
        <taxon>50 kb inversion clade</taxon>
        <taxon>NPAAA clade</taxon>
        <taxon>Hologalegina</taxon>
        <taxon>IRL clade</taxon>
        <taxon>Trifolieae</taxon>
        <taxon>Trifolium</taxon>
    </lineage>
</organism>
<proteinExistence type="predicted"/>
<accession>A0A392VB32</accession>
<dbReference type="AlphaFoldDB" id="A0A392VB32"/>
<dbReference type="EMBL" id="LXQA011117285">
    <property type="protein sequence ID" value="MCI85514.1"/>
    <property type="molecule type" value="Genomic_DNA"/>
</dbReference>
<name>A0A392VB32_9FABA</name>
<comment type="caution">
    <text evidence="2">The sequence shown here is derived from an EMBL/GenBank/DDBJ whole genome shotgun (WGS) entry which is preliminary data.</text>
</comment>
<dbReference type="Proteomes" id="UP000265520">
    <property type="component" value="Unassembled WGS sequence"/>
</dbReference>
<keyword evidence="3" id="KW-1185">Reference proteome</keyword>
<sequence length="65" mass="7432">GGYTVVETQFEVESSDSGTRRRRSTLSLGYLKGDREKSGFVVHQRGMTVENLCVMFQLWLKKCKT</sequence>
<feature type="region of interest" description="Disordered" evidence="1">
    <location>
        <begin position="1"/>
        <end position="21"/>
    </location>
</feature>
<evidence type="ECO:0000313" key="3">
    <source>
        <dbReference type="Proteomes" id="UP000265520"/>
    </source>
</evidence>
<protein>
    <submittedName>
        <fullName evidence="2">Uncharacterized protein</fullName>
    </submittedName>
</protein>
<reference evidence="2 3" key="1">
    <citation type="journal article" date="2018" name="Front. Plant Sci.">
        <title>Red Clover (Trifolium pratense) and Zigzag Clover (T. medium) - A Picture of Genomic Similarities and Differences.</title>
        <authorList>
            <person name="Dluhosova J."/>
            <person name="Istvanek J."/>
            <person name="Nedelnik J."/>
            <person name="Repkova J."/>
        </authorList>
    </citation>
    <scope>NUCLEOTIDE SEQUENCE [LARGE SCALE GENOMIC DNA]</scope>
    <source>
        <strain evidence="3">cv. 10/8</strain>
        <tissue evidence="2">Leaf</tissue>
    </source>
</reference>